<feature type="transmembrane region" description="Helical" evidence="1">
    <location>
        <begin position="12"/>
        <end position="35"/>
    </location>
</feature>
<sequence>MSTMDLVSNLEAALLVTSSIFTIVAAFVVMIVRYARQPLDDNNPVTWLDAITITVSSVLSAGGIISAVQANVRGEEVHLNTDMYAQTLVNAAGLLSKMCVCFSAWPLIKNVTGLNALVIGQVLLLGWVYPLWAFIMPATCGASKWSPLLAAYSDCQNDPGHQILEWIRIGFEAWTPIVLVGFPVAMARSYHKGDPMRKGFMALAIAMVIAGSLMYARVWMTQWFRFDNHYVPEIVITTVSILETNLGIMAANILPIALSFPNQSSPPEQPRHRNMVRSQVPDEGGEWIPLEPIPEAHSTSHWAYISF</sequence>
<evidence type="ECO:0008006" key="4">
    <source>
        <dbReference type="Google" id="ProtNLM"/>
    </source>
</evidence>
<evidence type="ECO:0000313" key="2">
    <source>
        <dbReference type="EMBL" id="KAK6955466.1"/>
    </source>
</evidence>
<feature type="transmembrane region" description="Helical" evidence="1">
    <location>
        <begin position="230"/>
        <end position="254"/>
    </location>
</feature>
<keyword evidence="1" id="KW-1133">Transmembrane helix</keyword>
<keyword evidence="3" id="KW-1185">Reference proteome</keyword>
<organism evidence="2 3">
    <name type="scientific">Daldinia eschscholtzii</name>
    <dbReference type="NCBI Taxonomy" id="292717"/>
    <lineage>
        <taxon>Eukaryota</taxon>
        <taxon>Fungi</taxon>
        <taxon>Dikarya</taxon>
        <taxon>Ascomycota</taxon>
        <taxon>Pezizomycotina</taxon>
        <taxon>Sordariomycetes</taxon>
        <taxon>Xylariomycetidae</taxon>
        <taxon>Xylariales</taxon>
        <taxon>Hypoxylaceae</taxon>
        <taxon>Daldinia</taxon>
    </lineage>
</organism>
<comment type="caution">
    <text evidence="2">The sequence shown here is derived from an EMBL/GenBank/DDBJ whole genome shotgun (WGS) entry which is preliminary data.</text>
</comment>
<proteinExistence type="predicted"/>
<evidence type="ECO:0000313" key="3">
    <source>
        <dbReference type="Proteomes" id="UP001369815"/>
    </source>
</evidence>
<reference evidence="2 3" key="1">
    <citation type="journal article" date="2024" name="Front Chem Biol">
        <title>Unveiling the potential of Daldinia eschscholtzii MFLUCC 19-0629 through bioactivity and bioinformatics studies for enhanced sustainable agriculture production.</title>
        <authorList>
            <person name="Brooks S."/>
            <person name="Weaver J.A."/>
            <person name="Klomchit A."/>
            <person name="Alharthi S.A."/>
            <person name="Onlamun T."/>
            <person name="Nurani R."/>
            <person name="Vong T.K."/>
            <person name="Alberti F."/>
            <person name="Greco C."/>
        </authorList>
    </citation>
    <scope>NUCLEOTIDE SEQUENCE [LARGE SCALE GENOMIC DNA]</scope>
    <source>
        <strain evidence="2">MFLUCC 19-0629</strain>
    </source>
</reference>
<dbReference type="EMBL" id="JBANMG010000003">
    <property type="protein sequence ID" value="KAK6955466.1"/>
    <property type="molecule type" value="Genomic_DNA"/>
</dbReference>
<dbReference type="AlphaFoldDB" id="A0AAX6MSG8"/>
<accession>A0AAX6MSG8</accession>
<keyword evidence="1" id="KW-0812">Transmembrane</keyword>
<keyword evidence="1" id="KW-0472">Membrane</keyword>
<feature type="transmembrane region" description="Helical" evidence="1">
    <location>
        <begin position="88"/>
        <end position="107"/>
    </location>
</feature>
<dbReference type="Proteomes" id="UP001369815">
    <property type="component" value="Unassembled WGS sequence"/>
</dbReference>
<gene>
    <name evidence="2" type="ORF">Daesc_003105</name>
</gene>
<evidence type="ECO:0000256" key="1">
    <source>
        <dbReference type="SAM" id="Phobius"/>
    </source>
</evidence>
<feature type="transmembrane region" description="Helical" evidence="1">
    <location>
        <begin position="199"/>
        <end position="218"/>
    </location>
</feature>
<protein>
    <recommendedName>
        <fullName evidence="4">Integral membrane protein</fullName>
    </recommendedName>
</protein>
<feature type="transmembrane region" description="Helical" evidence="1">
    <location>
        <begin position="47"/>
        <end position="68"/>
    </location>
</feature>
<name>A0AAX6MSG8_9PEZI</name>
<feature type="transmembrane region" description="Helical" evidence="1">
    <location>
        <begin position="114"/>
        <end position="135"/>
    </location>
</feature>